<evidence type="ECO:0000313" key="6">
    <source>
        <dbReference type="Proteomes" id="UP000187321"/>
    </source>
</evidence>
<dbReference type="KEGG" id="hda:BB347_16210"/>
<evidence type="ECO:0000313" key="3">
    <source>
        <dbReference type="EMBL" id="APX98032.1"/>
    </source>
</evidence>
<evidence type="ECO:0000259" key="2">
    <source>
        <dbReference type="PROSITE" id="PS50994"/>
    </source>
</evidence>
<feature type="region of interest" description="Disordered" evidence="1">
    <location>
        <begin position="169"/>
        <end position="206"/>
    </location>
</feature>
<protein>
    <recommendedName>
        <fullName evidence="2">Integrase catalytic domain-containing protein</fullName>
    </recommendedName>
</protein>
<dbReference type="EMBL" id="CP019327">
    <property type="protein sequence ID" value="APX98032.1"/>
    <property type="molecule type" value="Genomic_DNA"/>
</dbReference>
<evidence type="ECO:0000256" key="1">
    <source>
        <dbReference type="SAM" id="MobiDB-lite"/>
    </source>
</evidence>
<dbReference type="Pfam" id="PF24033">
    <property type="entry name" value="DUF7342"/>
    <property type="match status" value="1"/>
</dbReference>
<gene>
    <name evidence="3" type="ORF">BB347_16210</name>
    <name evidence="4" type="ORF">SAMN05421809_1117</name>
</gene>
<organism evidence="4 5">
    <name type="scientific">Natronorubrum daqingense</name>
    <dbReference type="NCBI Taxonomy" id="588898"/>
    <lineage>
        <taxon>Archaea</taxon>
        <taxon>Methanobacteriati</taxon>
        <taxon>Methanobacteriota</taxon>
        <taxon>Stenosarchaea group</taxon>
        <taxon>Halobacteria</taxon>
        <taxon>Halobacteriales</taxon>
        <taxon>Natrialbaceae</taxon>
        <taxon>Natronorubrum</taxon>
    </lineage>
</organism>
<name>A0A1N7ACY7_9EURY</name>
<dbReference type="EMBL" id="FTNP01000001">
    <property type="protein sequence ID" value="SIR36843.1"/>
    <property type="molecule type" value="Genomic_DNA"/>
</dbReference>
<evidence type="ECO:0000313" key="5">
    <source>
        <dbReference type="Proteomes" id="UP000185687"/>
    </source>
</evidence>
<dbReference type="Proteomes" id="UP000185687">
    <property type="component" value="Unassembled WGS sequence"/>
</dbReference>
<sequence length="206" mass="22074">MPDESELTEPWTGDVTEAAAEEWKAETTAFDRITTVVDTTTEPAFAKVIAERAAVAEPTARRHLKSLAAVGRVTAVSADGGTKYKRSPSTLAMRRISGLHSHYSKDGLQEAISDIREELTTLRSEHGVSDADDLATELELGDDAWSAVSQMRDLEENLDIAKAALNLYDFDPDSSGRGQTAALEDGDDTDRPPAGALAGFDDHGVA</sequence>
<keyword evidence="5" id="KW-1185">Reference proteome</keyword>
<dbReference type="InterPro" id="IPR055766">
    <property type="entry name" value="DUF7342"/>
</dbReference>
<proteinExistence type="predicted"/>
<feature type="domain" description="Integrase catalytic" evidence="2">
    <location>
        <begin position="1"/>
        <end position="187"/>
    </location>
</feature>
<dbReference type="RefSeq" id="WP_076579827.1">
    <property type="nucleotide sequence ID" value="NZ_CP019327.1"/>
</dbReference>
<dbReference type="GeneID" id="30957519"/>
<dbReference type="AlphaFoldDB" id="A0A1N7ACY7"/>
<dbReference type="Proteomes" id="UP000187321">
    <property type="component" value="Chromosome"/>
</dbReference>
<reference evidence="4 5" key="2">
    <citation type="submission" date="2017-01" db="EMBL/GenBank/DDBJ databases">
        <authorList>
            <person name="Mah S.A."/>
            <person name="Swanson W.J."/>
            <person name="Moy G.W."/>
            <person name="Vacquier V.D."/>
        </authorList>
    </citation>
    <scope>NUCLEOTIDE SEQUENCE [LARGE SCALE GENOMIC DNA]</scope>
    <source>
        <strain evidence="4 5">CGMCC 1.8909</strain>
    </source>
</reference>
<accession>A0A1N7ACY7</accession>
<dbReference type="OrthoDB" id="240032at2157"/>
<dbReference type="GO" id="GO:0015074">
    <property type="term" value="P:DNA integration"/>
    <property type="evidence" value="ECO:0007669"/>
    <property type="project" value="InterPro"/>
</dbReference>
<dbReference type="InterPro" id="IPR001584">
    <property type="entry name" value="Integrase_cat-core"/>
</dbReference>
<evidence type="ECO:0000313" key="4">
    <source>
        <dbReference type="EMBL" id="SIR36843.1"/>
    </source>
</evidence>
<reference evidence="3 6" key="1">
    <citation type="submission" date="2017-01" db="EMBL/GenBank/DDBJ databases">
        <title>Complete genome sequence of Haloterrigena daqingensis type strain (JX313T).</title>
        <authorList>
            <person name="Shuang W."/>
        </authorList>
    </citation>
    <scope>NUCLEOTIDE SEQUENCE [LARGE SCALE GENOMIC DNA]</scope>
    <source>
        <strain evidence="3 6">JX313</strain>
    </source>
</reference>
<dbReference type="STRING" id="588898.BB347_16210"/>
<dbReference type="PROSITE" id="PS50994">
    <property type="entry name" value="INTEGRASE"/>
    <property type="match status" value="1"/>
</dbReference>